<dbReference type="InterPro" id="IPR038483">
    <property type="entry name" value="YcfL-like_sf"/>
</dbReference>
<accession>A0A7W6G8J1</accession>
<dbReference type="Gene3D" id="2.60.40.3230">
    <property type="match status" value="1"/>
</dbReference>
<comment type="caution">
    <text evidence="1">The sequence shown here is derived from an EMBL/GenBank/DDBJ whole genome shotgun (WGS) entry which is preliminary data.</text>
</comment>
<keyword evidence="2" id="KW-1185">Reference proteome</keyword>
<dbReference type="Proteomes" id="UP000548867">
    <property type="component" value="Unassembled WGS sequence"/>
</dbReference>
<sequence>MKMFVKGGLALALMATLSGCNEGTEGGVRIDNQNQIRPALNSVRVVDPTLAHYKNRSGTKVASALDIENVTVSPSETGFSRLSVEIRNKVDVPLMLEVRSSWYDASGAPSDAAQSWSRVNLPPQGVTVYKTVSTNMTSRQYYVEIRQAR</sequence>
<dbReference type="AlphaFoldDB" id="A0A7W6G8J1"/>
<dbReference type="RefSeq" id="WP_172342617.1">
    <property type="nucleotide sequence ID" value="NZ_JACIDX010000011.1"/>
</dbReference>
<dbReference type="Pfam" id="PF07233">
    <property type="entry name" value="DUF1425"/>
    <property type="match status" value="1"/>
</dbReference>
<organism evidence="1 2">
    <name type="scientific">Novosphingobium sediminicola</name>
    <dbReference type="NCBI Taxonomy" id="563162"/>
    <lineage>
        <taxon>Bacteria</taxon>
        <taxon>Pseudomonadati</taxon>
        <taxon>Pseudomonadota</taxon>
        <taxon>Alphaproteobacteria</taxon>
        <taxon>Sphingomonadales</taxon>
        <taxon>Sphingomonadaceae</taxon>
        <taxon>Novosphingobium</taxon>
    </lineage>
</organism>
<protein>
    <submittedName>
        <fullName evidence="1">Uncharacterized protein YcfL</fullName>
    </submittedName>
</protein>
<name>A0A7W6G8J1_9SPHN</name>
<evidence type="ECO:0000313" key="2">
    <source>
        <dbReference type="Proteomes" id="UP000548867"/>
    </source>
</evidence>
<proteinExistence type="predicted"/>
<dbReference type="EMBL" id="JACIDX010000011">
    <property type="protein sequence ID" value="MBB3956052.1"/>
    <property type="molecule type" value="Genomic_DNA"/>
</dbReference>
<reference evidence="1 2" key="1">
    <citation type="submission" date="2020-08" db="EMBL/GenBank/DDBJ databases">
        <title>Genomic Encyclopedia of Type Strains, Phase IV (KMG-IV): sequencing the most valuable type-strain genomes for metagenomic binning, comparative biology and taxonomic classification.</title>
        <authorList>
            <person name="Goeker M."/>
        </authorList>
    </citation>
    <scope>NUCLEOTIDE SEQUENCE [LARGE SCALE GENOMIC DNA]</scope>
    <source>
        <strain evidence="1 2">DSM 27057</strain>
    </source>
</reference>
<dbReference type="PROSITE" id="PS51257">
    <property type="entry name" value="PROKAR_LIPOPROTEIN"/>
    <property type="match status" value="1"/>
</dbReference>
<gene>
    <name evidence="1" type="ORF">GGR38_003009</name>
</gene>
<evidence type="ECO:0000313" key="1">
    <source>
        <dbReference type="EMBL" id="MBB3956052.1"/>
    </source>
</evidence>
<dbReference type="InterPro" id="IPR010824">
    <property type="entry name" value="DUF1425"/>
</dbReference>